<keyword evidence="2" id="KW-1185">Reference proteome</keyword>
<dbReference type="Proteomes" id="UP000236161">
    <property type="component" value="Unassembled WGS sequence"/>
</dbReference>
<accession>A0A2I0A3C8</accession>
<dbReference type="AlphaFoldDB" id="A0A2I0A3C8"/>
<sequence>MLLMRFLPEFEWRVYSFRCETMHVASIRTENAEGLQVSLVFLFCFALDLSSENAEGLQVFQA</sequence>
<organism evidence="1 2">
    <name type="scientific">Apostasia shenzhenica</name>
    <dbReference type="NCBI Taxonomy" id="1088818"/>
    <lineage>
        <taxon>Eukaryota</taxon>
        <taxon>Viridiplantae</taxon>
        <taxon>Streptophyta</taxon>
        <taxon>Embryophyta</taxon>
        <taxon>Tracheophyta</taxon>
        <taxon>Spermatophyta</taxon>
        <taxon>Magnoliopsida</taxon>
        <taxon>Liliopsida</taxon>
        <taxon>Asparagales</taxon>
        <taxon>Orchidaceae</taxon>
        <taxon>Apostasioideae</taxon>
        <taxon>Apostasia</taxon>
    </lineage>
</organism>
<dbReference type="EMBL" id="KZ452033">
    <property type="protein sequence ID" value="PKA50057.1"/>
    <property type="molecule type" value="Genomic_DNA"/>
</dbReference>
<protein>
    <submittedName>
        <fullName evidence="1">Uncharacterized protein</fullName>
    </submittedName>
</protein>
<evidence type="ECO:0000313" key="2">
    <source>
        <dbReference type="Proteomes" id="UP000236161"/>
    </source>
</evidence>
<name>A0A2I0A3C8_9ASPA</name>
<proteinExistence type="predicted"/>
<gene>
    <name evidence="1" type="ORF">AXF42_Ash020842</name>
</gene>
<reference evidence="1 2" key="1">
    <citation type="journal article" date="2017" name="Nature">
        <title>The Apostasia genome and the evolution of orchids.</title>
        <authorList>
            <person name="Zhang G.Q."/>
            <person name="Liu K.W."/>
            <person name="Li Z."/>
            <person name="Lohaus R."/>
            <person name="Hsiao Y.Y."/>
            <person name="Niu S.C."/>
            <person name="Wang J.Y."/>
            <person name="Lin Y.C."/>
            <person name="Xu Q."/>
            <person name="Chen L.J."/>
            <person name="Yoshida K."/>
            <person name="Fujiwara S."/>
            <person name="Wang Z.W."/>
            <person name="Zhang Y.Q."/>
            <person name="Mitsuda N."/>
            <person name="Wang M."/>
            <person name="Liu G.H."/>
            <person name="Pecoraro L."/>
            <person name="Huang H.X."/>
            <person name="Xiao X.J."/>
            <person name="Lin M."/>
            <person name="Wu X.Y."/>
            <person name="Wu W.L."/>
            <person name="Chen Y.Y."/>
            <person name="Chang S.B."/>
            <person name="Sakamoto S."/>
            <person name="Ohme-Takagi M."/>
            <person name="Yagi M."/>
            <person name="Zeng S.J."/>
            <person name="Shen C.Y."/>
            <person name="Yeh C.M."/>
            <person name="Luo Y.B."/>
            <person name="Tsai W.C."/>
            <person name="Van de Peer Y."/>
            <person name="Liu Z.J."/>
        </authorList>
    </citation>
    <scope>NUCLEOTIDE SEQUENCE [LARGE SCALE GENOMIC DNA]</scope>
    <source>
        <strain evidence="2">cv. Shenzhen</strain>
        <tissue evidence="1">Stem</tissue>
    </source>
</reference>
<evidence type="ECO:0000313" key="1">
    <source>
        <dbReference type="EMBL" id="PKA50057.1"/>
    </source>
</evidence>